<comment type="similarity">
    <text evidence="1">Belongs to the peptidase S1C family.</text>
</comment>
<evidence type="ECO:0000256" key="5">
    <source>
        <dbReference type="SAM" id="MobiDB-lite"/>
    </source>
</evidence>
<keyword evidence="6" id="KW-0472">Membrane</keyword>
<protein>
    <submittedName>
        <fullName evidence="8">Serine protease</fullName>
    </submittedName>
</protein>
<dbReference type="STRING" id="1462996.AWM70_02920"/>
<feature type="compositionally biased region" description="Polar residues" evidence="5">
    <location>
        <begin position="1"/>
        <end position="11"/>
    </location>
</feature>
<keyword evidence="4" id="KW-0720">Serine protease</keyword>
<evidence type="ECO:0000313" key="9">
    <source>
        <dbReference type="Proteomes" id="UP000092573"/>
    </source>
</evidence>
<reference evidence="8 9" key="1">
    <citation type="submission" date="2016-01" db="EMBL/GenBank/DDBJ databases">
        <title>Complete Genome Sequence of Paenibacillus yonginensis DCY84, a novel Plant Growth-Promoting Bacteria with Elicitation of Induced Systemic Resistance.</title>
        <authorList>
            <person name="Kim Y.J."/>
            <person name="Yang D.C."/>
            <person name="Sukweenadhi J."/>
        </authorList>
    </citation>
    <scope>NUCLEOTIDE SEQUENCE [LARGE SCALE GENOMIC DNA]</scope>
    <source>
        <strain evidence="8 9">DCY84</strain>
    </source>
</reference>
<evidence type="ECO:0000256" key="3">
    <source>
        <dbReference type="ARBA" id="ARBA00022801"/>
    </source>
</evidence>
<evidence type="ECO:0000256" key="2">
    <source>
        <dbReference type="ARBA" id="ARBA00022670"/>
    </source>
</evidence>
<dbReference type="GO" id="GO:0004252">
    <property type="term" value="F:serine-type endopeptidase activity"/>
    <property type="evidence" value="ECO:0007669"/>
    <property type="project" value="InterPro"/>
</dbReference>
<dbReference type="SMART" id="SM00228">
    <property type="entry name" value="PDZ"/>
    <property type="match status" value="1"/>
</dbReference>
<feature type="region of interest" description="Disordered" evidence="5">
    <location>
        <begin position="1"/>
        <end position="132"/>
    </location>
</feature>
<dbReference type="SUPFAM" id="SSF50156">
    <property type="entry name" value="PDZ domain-like"/>
    <property type="match status" value="1"/>
</dbReference>
<evidence type="ECO:0000256" key="4">
    <source>
        <dbReference type="ARBA" id="ARBA00022825"/>
    </source>
</evidence>
<dbReference type="InterPro" id="IPR051201">
    <property type="entry name" value="Chloro_Bact_Ser_Proteases"/>
</dbReference>
<dbReference type="Proteomes" id="UP000092573">
    <property type="component" value="Chromosome"/>
</dbReference>
<keyword evidence="3" id="KW-0378">Hydrolase</keyword>
<dbReference type="Pfam" id="PF13365">
    <property type="entry name" value="Trypsin_2"/>
    <property type="match status" value="1"/>
</dbReference>
<proteinExistence type="inferred from homology"/>
<name>A0A1B1MWW5_9BACL</name>
<evidence type="ECO:0000256" key="6">
    <source>
        <dbReference type="SAM" id="Phobius"/>
    </source>
</evidence>
<feature type="compositionally biased region" description="Basic and acidic residues" evidence="5">
    <location>
        <begin position="17"/>
        <end position="26"/>
    </location>
</feature>
<dbReference type="Pfam" id="PF13180">
    <property type="entry name" value="PDZ_2"/>
    <property type="match status" value="1"/>
</dbReference>
<dbReference type="PANTHER" id="PTHR43343">
    <property type="entry name" value="PEPTIDASE S12"/>
    <property type="match status" value="1"/>
</dbReference>
<dbReference type="SUPFAM" id="SSF50494">
    <property type="entry name" value="Trypsin-like serine proteases"/>
    <property type="match status" value="1"/>
</dbReference>
<dbReference type="InterPro" id="IPR036034">
    <property type="entry name" value="PDZ_sf"/>
</dbReference>
<accession>A0A1B1MWW5</accession>
<dbReference type="EMBL" id="CP014167">
    <property type="protein sequence ID" value="ANS73658.1"/>
    <property type="molecule type" value="Genomic_DNA"/>
</dbReference>
<dbReference type="InterPro" id="IPR001478">
    <property type="entry name" value="PDZ"/>
</dbReference>
<feature type="transmembrane region" description="Helical" evidence="6">
    <location>
        <begin position="139"/>
        <end position="157"/>
    </location>
</feature>
<feature type="domain" description="PDZ" evidence="7">
    <location>
        <begin position="459"/>
        <end position="541"/>
    </location>
</feature>
<dbReference type="InterPro" id="IPR043504">
    <property type="entry name" value="Peptidase_S1_PA_chymotrypsin"/>
</dbReference>
<organism evidence="8 9">
    <name type="scientific">Paenibacillus yonginensis</name>
    <dbReference type="NCBI Taxonomy" id="1462996"/>
    <lineage>
        <taxon>Bacteria</taxon>
        <taxon>Bacillati</taxon>
        <taxon>Bacillota</taxon>
        <taxon>Bacilli</taxon>
        <taxon>Bacillales</taxon>
        <taxon>Paenibacillaceae</taxon>
        <taxon>Paenibacillus</taxon>
    </lineage>
</organism>
<sequence>MDDQNNKSNQGFGFGTDSDHNHKDEMNPSSGFNKEDRSTADTNTPYYYSYGPYQSQDRNREEQSSGGYDSSSYEARNQEDVEITPPQPVRQVPTGSYPARSTFEGASNGGNSDSGGPGGRNQPNWQYSHKKPKSPIKSVVAGVLAGMVLMGGAMYYADSENLFTGGKQALSDAPAAAAASNAVTDSAATNVKLPVSSGGDVTSVVKQAGPAVVQIETLVKANKNNGGGNSFNNDPFFNYFFGDPFGGGSGNGGSGGSGGSGNGSNGTDDGLVASGLGSGFFFDKSGYILTNEHVVHGADVVQVTVQGTTKPYEAKVLGTSYDLDLAVLKIDGDGNFPSISLADSSKEEVGESVVAIGNPQGFDHTVTAGVLSATGREISIAGENGEKDRKYQNLLQTDASINPGNSGGPLLNLNGEVIGINVAVSSDSQGIGFAIPTSTITEVLDKLKNNEEIPATPEPFIGASLQTVTPQVAKQMGTNVTEGSLVMEVLYKSPAYQADLRPYDIISGADGTNYGTADDLIAYIQKKKVGDKITLNIVRDGKKIDLPVTIGNKNDFQTSTSGTTNP</sequence>
<dbReference type="OrthoDB" id="9758917at2"/>
<feature type="compositionally biased region" description="Polar residues" evidence="5">
    <location>
        <begin position="64"/>
        <end position="75"/>
    </location>
</feature>
<dbReference type="PRINTS" id="PR00834">
    <property type="entry name" value="PROTEASES2C"/>
</dbReference>
<dbReference type="Gene3D" id="2.40.10.10">
    <property type="entry name" value="Trypsin-like serine proteases"/>
    <property type="match status" value="2"/>
</dbReference>
<keyword evidence="2 8" id="KW-0645">Protease</keyword>
<keyword evidence="6" id="KW-1133">Transmembrane helix</keyword>
<dbReference type="RefSeq" id="WP_068694211.1">
    <property type="nucleotide sequence ID" value="NZ_CP014167.1"/>
</dbReference>
<dbReference type="PANTHER" id="PTHR43343:SF3">
    <property type="entry name" value="PROTEASE DO-LIKE 8, CHLOROPLASTIC"/>
    <property type="match status" value="1"/>
</dbReference>
<dbReference type="AlphaFoldDB" id="A0A1B1MWW5"/>
<dbReference type="Gene3D" id="2.30.42.10">
    <property type="match status" value="1"/>
</dbReference>
<dbReference type="InterPro" id="IPR009003">
    <property type="entry name" value="Peptidase_S1_PA"/>
</dbReference>
<evidence type="ECO:0000313" key="8">
    <source>
        <dbReference type="EMBL" id="ANS73658.1"/>
    </source>
</evidence>
<evidence type="ECO:0000256" key="1">
    <source>
        <dbReference type="ARBA" id="ARBA00010541"/>
    </source>
</evidence>
<gene>
    <name evidence="8" type="ORF">AWM70_02920</name>
</gene>
<dbReference type="KEGG" id="pyg:AWM70_02920"/>
<keyword evidence="9" id="KW-1185">Reference proteome</keyword>
<feature type="compositionally biased region" description="Low complexity" evidence="5">
    <location>
        <begin position="45"/>
        <end position="56"/>
    </location>
</feature>
<dbReference type="GO" id="GO:0006508">
    <property type="term" value="P:proteolysis"/>
    <property type="evidence" value="ECO:0007669"/>
    <property type="project" value="UniProtKB-KW"/>
</dbReference>
<keyword evidence="6" id="KW-0812">Transmembrane</keyword>
<evidence type="ECO:0000259" key="7">
    <source>
        <dbReference type="SMART" id="SM00228"/>
    </source>
</evidence>
<dbReference type="InterPro" id="IPR001940">
    <property type="entry name" value="Peptidase_S1C"/>
</dbReference>